<reference evidence="2 3" key="1">
    <citation type="submission" date="2016-10" db="EMBL/GenBank/DDBJ databases">
        <authorList>
            <person name="de Groot N.N."/>
        </authorList>
    </citation>
    <scope>NUCLEOTIDE SEQUENCE [LARGE SCALE GENOMIC DNA]</scope>
    <source>
        <strain evidence="2 3">DSM 29439</strain>
    </source>
</reference>
<dbReference type="InterPro" id="IPR024096">
    <property type="entry name" value="NO_sig/Golgi_transp_ligand-bd"/>
</dbReference>
<proteinExistence type="predicted"/>
<dbReference type="InterPro" id="IPR038158">
    <property type="entry name" value="H-NOX_domain_sf"/>
</dbReference>
<keyword evidence="3" id="KW-1185">Reference proteome</keyword>
<protein>
    <submittedName>
        <fullName evidence="2">Haem-NO-binding</fullName>
    </submittedName>
</protein>
<accession>A0A1I0P9Z1</accession>
<sequence length="197" mass="22093">MIHGLIFWCFEGFLIFTYGAGRWRSVMGKLDLGYDSFEPLFRYDVDLANRLVTEAAHQLDKPTDTLLEDFGTFLVTDERVERVRRLLRFGGVDYTDFLHSLEDLHGRAQLAVPDLDLPTIELDAITAEEFRITCCSVAQGVGFILLGVLRALADDYGALAYLEHLGREGQDETISVRLLEMRHGTGRAFHLAAGGVP</sequence>
<name>A0A1I0P9Z1_9RHOB</name>
<dbReference type="Pfam" id="PF07700">
    <property type="entry name" value="HNOB"/>
    <property type="match status" value="1"/>
</dbReference>
<dbReference type="STRING" id="1173584.SAMN05444851_1456"/>
<evidence type="ECO:0000313" key="2">
    <source>
        <dbReference type="EMBL" id="SEW10929.1"/>
    </source>
</evidence>
<feature type="domain" description="Heme NO-binding" evidence="1">
    <location>
        <begin position="3"/>
        <end position="157"/>
    </location>
</feature>
<dbReference type="RefSeq" id="WP_091429471.1">
    <property type="nucleotide sequence ID" value="NZ_FOJB01000001.1"/>
</dbReference>
<dbReference type="GO" id="GO:0020037">
    <property type="term" value="F:heme binding"/>
    <property type="evidence" value="ECO:0007669"/>
    <property type="project" value="InterPro"/>
</dbReference>
<dbReference type="InterPro" id="IPR011644">
    <property type="entry name" value="Heme_NO-bd"/>
</dbReference>
<dbReference type="AlphaFoldDB" id="A0A1I0P9Z1"/>
<dbReference type="Proteomes" id="UP000199650">
    <property type="component" value="Unassembled WGS sequence"/>
</dbReference>
<dbReference type="SUPFAM" id="SSF111126">
    <property type="entry name" value="Ligand-binding domain in the NO signalling and Golgi transport"/>
    <property type="match status" value="1"/>
</dbReference>
<evidence type="ECO:0000313" key="3">
    <source>
        <dbReference type="Proteomes" id="UP000199650"/>
    </source>
</evidence>
<dbReference type="Gene3D" id="3.90.1520.10">
    <property type="entry name" value="H-NOX domain"/>
    <property type="match status" value="1"/>
</dbReference>
<dbReference type="EMBL" id="FOJB01000001">
    <property type="protein sequence ID" value="SEW10929.1"/>
    <property type="molecule type" value="Genomic_DNA"/>
</dbReference>
<dbReference type="OrthoDB" id="981203at2"/>
<gene>
    <name evidence="2" type="ORF">SAMN05444851_1456</name>
</gene>
<evidence type="ECO:0000259" key="1">
    <source>
        <dbReference type="Pfam" id="PF07700"/>
    </source>
</evidence>
<organism evidence="2 3">
    <name type="scientific">Aliiroseovarius sediminilitoris</name>
    <dbReference type="NCBI Taxonomy" id="1173584"/>
    <lineage>
        <taxon>Bacteria</taxon>
        <taxon>Pseudomonadati</taxon>
        <taxon>Pseudomonadota</taxon>
        <taxon>Alphaproteobacteria</taxon>
        <taxon>Rhodobacterales</taxon>
        <taxon>Paracoccaceae</taxon>
        <taxon>Aliiroseovarius</taxon>
    </lineage>
</organism>